<keyword evidence="2 8" id="KW-0349">Heme</keyword>
<keyword evidence="6 8" id="KW-0503">Monooxygenase</keyword>
<dbReference type="OrthoDB" id="5522954at2"/>
<evidence type="ECO:0000256" key="1">
    <source>
        <dbReference type="ARBA" id="ARBA00010617"/>
    </source>
</evidence>
<evidence type="ECO:0000313" key="9">
    <source>
        <dbReference type="EMBL" id="GEO01561.1"/>
    </source>
</evidence>
<dbReference type="InterPro" id="IPR001128">
    <property type="entry name" value="Cyt_P450"/>
</dbReference>
<dbReference type="GO" id="GO:0036199">
    <property type="term" value="F:cholest-4-en-3-one 26-monooxygenase activity"/>
    <property type="evidence" value="ECO:0007669"/>
    <property type="project" value="TreeGrafter"/>
</dbReference>
<dbReference type="PANTHER" id="PTHR46696">
    <property type="entry name" value="P450, PUTATIVE (EUROFUNG)-RELATED"/>
    <property type="match status" value="1"/>
</dbReference>
<dbReference type="InterPro" id="IPR017972">
    <property type="entry name" value="Cyt_P450_CS"/>
</dbReference>
<proteinExistence type="inferred from homology"/>
<reference evidence="9 10" key="1">
    <citation type="submission" date="2019-07" db="EMBL/GenBank/DDBJ databases">
        <title>Whole genome shotgun sequence of Novosphingobium sediminis NBRC 106119.</title>
        <authorList>
            <person name="Hosoyama A."/>
            <person name="Uohara A."/>
            <person name="Ohji S."/>
            <person name="Ichikawa N."/>
        </authorList>
    </citation>
    <scope>NUCLEOTIDE SEQUENCE [LARGE SCALE GENOMIC DNA]</scope>
    <source>
        <strain evidence="9 10">NBRC 106119</strain>
    </source>
</reference>
<keyword evidence="4 8" id="KW-0560">Oxidoreductase</keyword>
<evidence type="ECO:0000256" key="2">
    <source>
        <dbReference type="ARBA" id="ARBA00022617"/>
    </source>
</evidence>
<evidence type="ECO:0000256" key="5">
    <source>
        <dbReference type="ARBA" id="ARBA00023004"/>
    </source>
</evidence>
<sequence>MATDAISFLDLDIRRCPHEAHRQLREQGPVYFDASCGFYMVLGYDEVRDICADPLTFSSVTGQLLVKESSEQARINAVFEEHGFVPTNTLVVADPPLHTFHRSLVAKAFNAPAIKRMDDLIQTTVARLVSEYVAKGGGDFYTDVAAVLPSFVVADQLGLPSEDFDLFRTWTDAVVAEANPDNTEEEQIAITRTICDLQQYVSKKADEYIANPAPCLLSDIVNADVDGKKLTRQEVVSIFTILIAGSHDTTTSALCGAIYRLAVDPALQDRIRSDPSKINGFVEEVFRYEAPVAGLFRRATKDVVVGGTPIPEGSILMLRYGAANRDPKMFPEPERFDPARANASRHLSFGHGPHLCIGNLIARAELRSVVGTLLQTTRKFSLRGGEAGVSWLTNFIVYGPNRIELDLDPA</sequence>
<dbReference type="Pfam" id="PF00067">
    <property type="entry name" value="p450"/>
    <property type="match status" value="1"/>
</dbReference>
<evidence type="ECO:0000256" key="4">
    <source>
        <dbReference type="ARBA" id="ARBA00023002"/>
    </source>
</evidence>
<dbReference type="EMBL" id="BJYR01000023">
    <property type="protein sequence ID" value="GEO01561.1"/>
    <property type="molecule type" value="Genomic_DNA"/>
</dbReference>
<dbReference type="Proteomes" id="UP000321464">
    <property type="component" value="Unassembled WGS sequence"/>
</dbReference>
<comment type="caution">
    <text evidence="9">The sequence shown here is derived from an EMBL/GenBank/DDBJ whole genome shotgun (WGS) entry which is preliminary data.</text>
</comment>
<name>A0A512APE2_9SPHN</name>
<evidence type="ECO:0000256" key="8">
    <source>
        <dbReference type="RuleBase" id="RU000461"/>
    </source>
</evidence>
<evidence type="ECO:0000313" key="10">
    <source>
        <dbReference type="Proteomes" id="UP000321464"/>
    </source>
</evidence>
<dbReference type="InterPro" id="IPR036396">
    <property type="entry name" value="Cyt_P450_sf"/>
</dbReference>
<evidence type="ECO:0000256" key="3">
    <source>
        <dbReference type="ARBA" id="ARBA00022723"/>
    </source>
</evidence>
<keyword evidence="5 8" id="KW-0408">Iron</keyword>
<gene>
    <name evidence="9" type="ORF">NSE01_33930</name>
</gene>
<dbReference type="AlphaFoldDB" id="A0A512APE2"/>
<dbReference type="PROSITE" id="PS00086">
    <property type="entry name" value="CYTOCHROME_P450"/>
    <property type="match status" value="1"/>
</dbReference>
<keyword evidence="3 8" id="KW-0479">Metal-binding</keyword>
<dbReference type="RefSeq" id="WP_147160869.1">
    <property type="nucleotide sequence ID" value="NZ_BJYR01000023.1"/>
</dbReference>
<dbReference type="FunFam" id="1.10.630.10:FF:000018">
    <property type="entry name" value="Cytochrome P450 monooxygenase"/>
    <property type="match status" value="1"/>
</dbReference>
<dbReference type="Gene3D" id="1.10.630.10">
    <property type="entry name" value="Cytochrome P450"/>
    <property type="match status" value="1"/>
</dbReference>
<dbReference type="GO" id="GO:0005506">
    <property type="term" value="F:iron ion binding"/>
    <property type="evidence" value="ECO:0007669"/>
    <property type="project" value="InterPro"/>
</dbReference>
<evidence type="ECO:0000256" key="6">
    <source>
        <dbReference type="ARBA" id="ARBA00023033"/>
    </source>
</evidence>
<dbReference type="GO" id="GO:0006707">
    <property type="term" value="P:cholesterol catabolic process"/>
    <property type="evidence" value="ECO:0007669"/>
    <property type="project" value="TreeGrafter"/>
</dbReference>
<evidence type="ECO:0000256" key="7">
    <source>
        <dbReference type="ARBA" id="ARBA00043906"/>
    </source>
</evidence>
<dbReference type="GO" id="GO:0020037">
    <property type="term" value="F:heme binding"/>
    <property type="evidence" value="ECO:0007669"/>
    <property type="project" value="InterPro"/>
</dbReference>
<comment type="function">
    <text evidence="7">Cytochromes P450 are a group of heme-thiolate monooxygenases. They oxidize a variety of structurally unrelated compounds, including steroids, fatty acids, and xenobiotics.</text>
</comment>
<dbReference type="PRINTS" id="PR00359">
    <property type="entry name" value="BP450"/>
</dbReference>
<protein>
    <submittedName>
        <fullName evidence="9">Cytochrome P450</fullName>
    </submittedName>
</protein>
<dbReference type="SUPFAM" id="SSF48264">
    <property type="entry name" value="Cytochrome P450"/>
    <property type="match status" value="1"/>
</dbReference>
<accession>A0A512APE2</accession>
<organism evidence="9 10">
    <name type="scientific">Novosphingobium sediminis</name>
    <dbReference type="NCBI Taxonomy" id="707214"/>
    <lineage>
        <taxon>Bacteria</taxon>
        <taxon>Pseudomonadati</taxon>
        <taxon>Pseudomonadota</taxon>
        <taxon>Alphaproteobacteria</taxon>
        <taxon>Sphingomonadales</taxon>
        <taxon>Sphingomonadaceae</taxon>
        <taxon>Novosphingobium</taxon>
    </lineage>
</organism>
<dbReference type="PANTHER" id="PTHR46696:SF4">
    <property type="entry name" value="BIOTIN BIOSYNTHESIS CYTOCHROME P450"/>
    <property type="match status" value="1"/>
</dbReference>
<keyword evidence="10" id="KW-1185">Reference proteome</keyword>
<comment type="similarity">
    <text evidence="1 8">Belongs to the cytochrome P450 family.</text>
</comment>
<dbReference type="InterPro" id="IPR002397">
    <property type="entry name" value="Cyt_P450_B"/>
</dbReference>
<dbReference type="GO" id="GO:0008395">
    <property type="term" value="F:steroid hydroxylase activity"/>
    <property type="evidence" value="ECO:0007669"/>
    <property type="project" value="TreeGrafter"/>
</dbReference>